<evidence type="ECO:0000313" key="2">
    <source>
        <dbReference type="EMBL" id="TYP86830.1"/>
    </source>
</evidence>
<dbReference type="InterPro" id="IPR045393">
    <property type="entry name" value="DUF6518"/>
</dbReference>
<dbReference type="Proteomes" id="UP000322499">
    <property type="component" value="Unassembled WGS sequence"/>
</dbReference>
<protein>
    <submittedName>
        <fullName evidence="2">Uncharacterized protein</fullName>
    </submittedName>
</protein>
<evidence type="ECO:0000256" key="1">
    <source>
        <dbReference type="SAM" id="Phobius"/>
    </source>
</evidence>
<dbReference type="AlphaFoldDB" id="A0A5S5CSU6"/>
<dbReference type="Pfam" id="PF20128">
    <property type="entry name" value="DUF6518"/>
    <property type="match status" value="1"/>
</dbReference>
<feature type="transmembrane region" description="Helical" evidence="1">
    <location>
        <begin position="52"/>
        <end position="70"/>
    </location>
</feature>
<dbReference type="EMBL" id="VNHW01000008">
    <property type="protein sequence ID" value="TYP86830.1"/>
    <property type="molecule type" value="Genomic_DNA"/>
</dbReference>
<keyword evidence="1" id="KW-0812">Transmembrane</keyword>
<organism evidence="2 3">
    <name type="scientific">Blastococcus xanthinilyticus</name>
    <dbReference type="NCBI Taxonomy" id="1564164"/>
    <lineage>
        <taxon>Bacteria</taxon>
        <taxon>Bacillati</taxon>
        <taxon>Actinomycetota</taxon>
        <taxon>Actinomycetes</taxon>
        <taxon>Geodermatophilales</taxon>
        <taxon>Geodermatophilaceae</taxon>
        <taxon>Blastococcus</taxon>
    </lineage>
</organism>
<feature type="transmembrane region" description="Helical" evidence="1">
    <location>
        <begin position="167"/>
        <end position="188"/>
    </location>
</feature>
<proteinExistence type="predicted"/>
<reference evidence="2 3" key="1">
    <citation type="submission" date="2019-07" db="EMBL/GenBank/DDBJ databases">
        <title>Genomic Encyclopedia of Archaeal and Bacterial Type Strains, Phase II (KMG-II): from individual species to whole genera.</title>
        <authorList>
            <person name="Goeker M."/>
        </authorList>
    </citation>
    <scope>NUCLEOTIDE SEQUENCE [LARGE SCALE GENOMIC DNA]</scope>
    <source>
        <strain evidence="2 3">DSM 46842</strain>
    </source>
</reference>
<gene>
    <name evidence="2" type="ORF">BD833_108115</name>
</gene>
<feature type="transmembrane region" description="Helical" evidence="1">
    <location>
        <begin position="82"/>
        <end position="102"/>
    </location>
</feature>
<dbReference type="RefSeq" id="WP_166533648.1">
    <property type="nucleotide sequence ID" value="NZ_VNHW01000008.1"/>
</dbReference>
<sequence>MTDLAEPTAGTTAPPSRRGELRRLCGFAVLGALAGVAAKLGDESGWQWAGDLGTYPAAWVLVVALIGRFAPGVGTAAVRAAVFFAAMTAAYYSWAVFVLGFGYQPALIAAWLLLSASAVAAFAAVVSWAARRPGPLAGAVLALAAGTALVNGALRGVWLVWTGSAVVLHPVQAVAEVVVVLVVVLVLPRHRSTRLWALGLLLPMAWLAQELVNRLLYDTGVI</sequence>
<name>A0A5S5CSU6_9ACTN</name>
<feature type="transmembrane region" description="Helical" evidence="1">
    <location>
        <begin position="136"/>
        <end position="161"/>
    </location>
</feature>
<comment type="caution">
    <text evidence="2">The sequence shown here is derived from an EMBL/GenBank/DDBJ whole genome shotgun (WGS) entry which is preliminary data.</text>
</comment>
<feature type="transmembrane region" description="Helical" evidence="1">
    <location>
        <begin position="108"/>
        <end position="129"/>
    </location>
</feature>
<keyword evidence="1" id="KW-1133">Transmembrane helix</keyword>
<evidence type="ECO:0000313" key="3">
    <source>
        <dbReference type="Proteomes" id="UP000322499"/>
    </source>
</evidence>
<keyword evidence="3" id="KW-1185">Reference proteome</keyword>
<feature type="transmembrane region" description="Helical" evidence="1">
    <location>
        <begin position="21"/>
        <end position="40"/>
    </location>
</feature>
<accession>A0A5S5CSU6</accession>
<keyword evidence="1" id="KW-0472">Membrane</keyword>